<dbReference type="Proteomes" id="UP000689195">
    <property type="component" value="Unassembled WGS sequence"/>
</dbReference>
<keyword evidence="3" id="KW-1185">Reference proteome</keyword>
<evidence type="ECO:0000256" key="1">
    <source>
        <dbReference type="SAM" id="Phobius"/>
    </source>
</evidence>
<accession>A0A8S1XV40</accession>
<gene>
    <name evidence="2" type="ORF">PPENT_87.1.T1370031</name>
</gene>
<name>A0A8S1XV40_9CILI</name>
<organism evidence="2 3">
    <name type="scientific">Paramecium pentaurelia</name>
    <dbReference type="NCBI Taxonomy" id="43138"/>
    <lineage>
        <taxon>Eukaryota</taxon>
        <taxon>Sar</taxon>
        <taxon>Alveolata</taxon>
        <taxon>Ciliophora</taxon>
        <taxon>Intramacronucleata</taxon>
        <taxon>Oligohymenophorea</taxon>
        <taxon>Peniculida</taxon>
        <taxon>Parameciidae</taxon>
        <taxon>Paramecium</taxon>
    </lineage>
</organism>
<dbReference type="EMBL" id="CAJJDO010000137">
    <property type="protein sequence ID" value="CAD8204368.1"/>
    <property type="molecule type" value="Genomic_DNA"/>
</dbReference>
<keyword evidence="1" id="KW-0472">Membrane</keyword>
<feature type="transmembrane region" description="Helical" evidence="1">
    <location>
        <begin position="105"/>
        <end position="125"/>
    </location>
</feature>
<keyword evidence="1" id="KW-0812">Transmembrane</keyword>
<sequence length="205" mass="24697">MQFLSYLDIIDIQKLDVNISIGKIFFLQSLLCCVISTTTFLPSLQHNQLYGLFFMFILSVLNIDILGLVNQIWYSEKNIKNLWIHVNQQQQQHSLLILLSLLQKYQLQFIFQLILYLNLFTFYGLKNLIQQITKKQMGFYKCIMVLFLEHLQLLLFQCSWLQIIRKFRCEKFRNKYIYKEFLGNFRSLSNFLSLLWKQNSHELVK</sequence>
<feature type="transmembrane region" description="Helical" evidence="1">
    <location>
        <begin position="49"/>
        <end position="73"/>
    </location>
</feature>
<proteinExistence type="predicted"/>
<comment type="caution">
    <text evidence="2">The sequence shown here is derived from an EMBL/GenBank/DDBJ whole genome shotgun (WGS) entry which is preliminary data.</text>
</comment>
<keyword evidence="1" id="KW-1133">Transmembrane helix</keyword>
<evidence type="ECO:0008006" key="4">
    <source>
        <dbReference type="Google" id="ProtNLM"/>
    </source>
</evidence>
<dbReference type="AlphaFoldDB" id="A0A8S1XV40"/>
<protein>
    <recommendedName>
        <fullName evidence="4">Transmembrane protein</fullName>
    </recommendedName>
</protein>
<feature type="transmembrane region" description="Helical" evidence="1">
    <location>
        <begin position="20"/>
        <end position="42"/>
    </location>
</feature>
<reference evidence="2" key="1">
    <citation type="submission" date="2021-01" db="EMBL/GenBank/DDBJ databases">
        <authorList>
            <consortium name="Genoscope - CEA"/>
            <person name="William W."/>
        </authorList>
    </citation>
    <scope>NUCLEOTIDE SEQUENCE</scope>
</reference>
<evidence type="ECO:0000313" key="2">
    <source>
        <dbReference type="EMBL" id="CAD8204368.1"/>
    </source>
</evidence>
<feature type="transmembrane region" description="Helical" evidence="1">
    <location>
        <begin position="137"/>
        <end position="156"/>
    </location>
</feature>
<evidence type="ECO:0000313" key="3">
    <source>
        <dbReference type="Proteomes" id="UP000689195"/>
    </source>
</evidence>